<keyword evidence="4 13" id="KW-0716">Sensory transduction</keyword>
<evidence type="ECO:0000256" key="9">
    <source>
        <dbReference type="ARBA" id="ARBA00023170"/>
    </source>
</evidence>
<dbReference type="PANTHER" id="PTHR11394:SF23">
    <property type="entry name" value="TASTE RECEPTOR TYPE 2 MEMBER 14"/>
    <property type="match status" value="1"/>
</dbReference>
<keyword evidence="7 13" id="KW-0297">G-protein coupled receptor</keyword>
<evidence type="ECO:0000313" key="16">
    <source>
        <dbReference type="Proteomes" id="UP000694564"/>
    </source>
</evidence>
<feature type="transmembrane region" description="Helical" evidence="14">
    <location>
        <begin position="235"/>
        <end position="255"/>
    </location>
</feature>
<keyword evidence="11 13" id="KW-0807">Transducer</keyword>
<keyword evidence="10" id="KW-0325">Glycoprotein</keyword>
<evidence type="ECO:0000256" key="7">
    <source>
        <dbReference type="ARBA" id="ARBA00023040"/>
    </source>
</evidence>
<evidence type="ECO:0000256" key="12">
    <source>
        <dbReference type="RuleBase" id="RU004423"/>
    </source>
</evidence>
<sequence length="317" mass="36448">MVPTGPGRIIQNTFTAILSVEFITGNLGNGFIALVNCMDWVKKRKLSLVDQILTALALFRIGVLWLVLLNWWFSVLHPAQSWTGKMVKMIYITWIIIRHFSIWLATSLCIFYFLKIANFSNSIFLYLKWRIKKVVSVTLLMSLLLLFLNIVLMNTLIDVWIDRYKGNMTCHSSLRNLAVFSKPLLFTNSMFIFIPFTVSVTTFLLLIFSLWKHLKRMQHNARGPRDASTTAHVKALQIAIAFLLLYTTFFLSYLVQIWSSGFLDKSLILLFCQTAGTAFPSGHSYVLILGNSKLKKASLSVLRWLRYRFRDVEPLGS</sequence>
<keyword evidence="3 13" id="KW-0919">Taste</keyword>
<dbReference type="Gene3D" id="1.20.1070.10">
    <property type="entry name" value="Rhodopsin 7-helix transmembrane proteins"/>
    <property type="match status" value="1"/>
</dbReference>
<dbReference type="SUPFAM" id="SSF81321">
    <property type="entry name" value="Family A G protein-coupled receptor-like"/>
    <property type="match status" value="1"/>
</dbReference>
<evidence type="ECO:0000256" key="8">
    <source>
        <dbReference type="ARBA" id="ARBA00023136"/>
    </source>
</evidence>
<dbReference type="GeneTree" id="ENSGT01150000286975"/>
<evidence type="ECO:0000256" key="4">
    <source>
        <dbReference type="ARBA" id="ARBA00022606"/>
    </source>
</evidence>
<dbReference type="GO" id="GO:0033038">
    <property type="term" value="F:bitter taste receptor activity"/>
    <property type="evidence" value="ECO:0007669"/>
    <property type="project" value="InterPro"/>
</dbReference>
<feature type="transmembrane region" description="Helical" evidence="14">
    <location>
        <begin position="52"/>
        <end position="72"/>
    </location>
</feature>
<dbReference type="Ensembl" id="ENSSVLT00005005082.1">
    <property type="protein sequence ID" value="ENSSVLP00005004611.1"/>
    <property type="gene ID" value="ENSSVLG00005003690.1"/>
</dbReference>
<evidence type="ECO:0000256" key="11">
    <source>
        <dbReference type="ARBA" id="ARBA00023224"/>
    </source>
</evidence>
<feature type="transmembrane region" description="Helical" evidence="14">
    <location>
        <begin position="92"/>
        <end position="114"/>
    </location>
</feature>
<dbReference type="GO" id="GO:0016020">
    <property type="term" value="C:membrane"/>
    <property type="evidence" value="ECO:0007669"/>
    <property type="project" value="UniProtKB-SubCell"/>
</dbReference>
<proteinExistence type="inferred from homology"/>
<keyword evidence="8 13" id="KW-0472">Membrane</keyword>
<evidence type="ECO:0000313" key="15">
    <source>
        <dbReference type="Ensembl" id="ENSSVLP00005004611.1"/>
    </source>
</evidence>
<feature type="transmembrane region" description="Helical" evidence="14">
    <location>
        <begin position="267"/>
        <end position="288"/>
    </location>
</feature>
<keyword evidence="16" id="KW-1185">Reference proteome</keyword>
<dbReference type="Proteomes" id="UP000694564">
    <property type="component" value="Chromosome 5"/>
</dbReference>
<evidence type="ECO:0000256" key="1">
    <source>
        <dbReference type="ARBA" id="ARBA00004141"/>
    </source>
</evidence>
<reference evidence="15" key="1">
    <citation type="submission" date="2025-08" db="UniProtKB">
        <authorList>
            <consortium name="Ensembl"/>
        </authorList>
    </citation>
    <scope>IDENTIFICATION</scope>
</reference>
<name>A0A8D2ANY9_SCIVU</name>
<organism evidence="15 16">
    <name type="scientific">Sciurus vulgaris</name>
    <name type="common">Eurasian red squirrel</name>
    <dbReference type="NCBI Taxonomy" id="55149"/>
    <lineage>
        <taxon>Eukaryota</taxon>
        <taxon>Metazoa</taxon>
        <taxon>Chordata</taxon>
        <taxon>Craniata</taxon>
        <taxon>Vertebrata</taxon>
        <taxon>Euteleostomi</taxon>
        <taxon>Mammalia</taxon>
        <taxon>Eutheria</taxon>
        <taxon>Euarchontoglires</taxon>
        <taxon>Glires</taxon>
        <taxon>Rodentia</taxon>
        <taxon>Sciuromorpha</taxon>
        <taxon>Sciuridae</taxon>
        <taxon>Sciurinae</taxon>
        <taxon>Sciurini</taxon>
        <taxon>Sciurus</taxon>
    </lineage>
</organism>
<evidence type="ECO:0000256" key="10">
    <source>
        <dbReference type="ARBA" id="ARBA00023180"/>
    </source>
</evidence>
<feature type="transmembrane region" description="Helical" evidence="14">
    <location>
        <begin position="134"/>
        <end position="157"/>
    </location>
</feature>
<evidence type="ECO:0000256" key="6">
    <source>
        <dbReference type="ARBA" id="ARBA00022989"/>
    </source>
</evidence>
<dbReference type="CDD" id="cd15019">
    <property type="entry name" value="7tm_TAS2R14-like"/>
    <property type="match status" value="1"/>
</dbReference>
<dbReference type="AlphaFoldDB" id="A0A8D2ANY9"/>
<dbReference type="FunFam" id="1.20.1070.10:FF:000042">
    <property type="entry name" value="Taste receptor type 2 member 7"/>
    <property type="match status" value="1"/>
</dbReference>
<dbReference type="Pfam" id="PF05296">
    <property type="entry name" value="TAS2R"/>
    <property type="match status" value="1"/>
</dbReference>
<reference evidence="15" key="2">
    <citation type="submission" date="2025-09" db="UniProtKB">
        <authorList>
            <consortium name="Ensembl"/>
        </authorList>
    </citation>
    <scope>IDENTIFICATION</scope>
</reference>
<keyword evidence="6 14" id="KW-1133">Transmembrane helix</keyword>
<keyword evidence="5 13" id="KW-0812">Transmembrane</keyword>
<dbReference type="PANTHER" id="PTHR11394">
    <property type="entry name" value="TASTE RECEPTOR TYPE 2"/>
    <property type="match status" value="1"/>
</dbReference>
<keyword evidence="9 13" id="KW-0675">Receptor</keyword>
<evidence type="ECO:0000256" key="3">
    <source>
        <dbReference type="ARBA" id="ARBA00022480"/>
    </source>
</evidence>
<evidence type="ECO:0000256" key="5">
    <source>
        <dbReference type="ARBA" id="ARBA00022692"/>
    </source>
</evidence>
<comment type="similarity">
    <text evidence="2 12">Belongs to the G-protein coupled receptor T2R family.</text>
</comment>
<feature type="transmembrane region" description="Helical" evidence="14">
    <location>
        <begin position="190"/>
        <end position="214"/>
    </location>
</feature>
<dbReference type="OrthoDB" id="8876749at2759"/>
<comment type="subcellular location">
    <subcellularLocation>
        <location evidence="1 13">Membrane</location>
        <topology evidence="1 13">Multi-pass membrane protein</topology>
    </subcellularLocation>
</comment>
<evidence type="ECO:0000256" key="13">
    <source>
        <dbReference type="RuleBase" id="RU004424"/>
    </source>
</evidence>
<evidence type="ECO:0000256" key="2">
    <source>
        <dbReference type="ARBA" id="ARBA00007376"/>
    </source>
</evidence>
<accession>A0A8D2ANY9</accession>
<protein>
    <recommendedName>
        <fullName evidence="13">Taste receptor type 2</fullName>
    </recommendedName>
</protein>
<evidence type="ECO:0000256" key="14">
    <source>
        <dbReference type="SAM" id="Phobius"/>
    </source>
</evidence>
<dbReference type="GO" id="GO:0004930">
    <property type="term" value="F:G protein-coupled receptor activity"/>
    <property type="evidence" value="ECO:0007669"/>
    <property type="project" value="UniProtKB-KW"/>
</dbReference>
<dbReference type="InterPro" id="IPR007960">
    <property type="entry name" value="TAS2R"/>
</dbReference>